<name>A0A364RG29_9BACT</name>
<comment type="caution">
    <text evidence="1">The sequence shown here is derived from an EMBL/GenBank/DDBJ whole genome shotgun (WGS) entry which is preliminary data.</text>
</comment>
<accession>A0A364RG29</accession>
<reference evidence="1 2" key="2">
    <citation type="submission" date="2018-07" db="EMBL/GenBank/DDBJ databases">
        <title>Pontibacter sp. 2b14 genomic sequence and assembly.</title>
        <authorList>
            <person name="Du Z.-J."/>
        </authorList>
    </citation>
    <scope>NUCLEOTIDE SEQUENCE [LARGE SCALE GENOMIC DNA]</scope>
    <source>
        <strain evidence="1 2">2b14</strain>
    </source>
</reference>
<dbReference type="AlphaFoldDB" id="A0A364RG29"/>
<proteinExistence type="predicted"/>
<dbReference type="EMBL" id="QMDV01000002">
    <property type="protein sequence ID" value="RAU83298.1"/>
    <property type="molecule type" value="Genomic_DNA"/>
</dbReference>
<dbReference type="Proteomes" id="UP000251692">
    <property type="component" value="Unassembled WGS sequence"/>
</dbReference>
<evidence type="ECO:0000313" key="2">
    <source>
        <dbReference type="Proteomes" id="UP000251692"/>
    </source>
</evidence>
<organism evidence="1 2">
    <name type="scientific">Pontibacter arcticus</name>
    <dbReference type="NCBI Taxonomy" id="2080288"/>
    <lineage>
        <taxon>Bacteria</taxon>
        <taxon>Pseudomonadati</taxon>
        <taxon>Bacteroidota</taxon>
        <taxon>Cytophagia</taxon>
        <taxon>Cytophagales</taxon>
        <taxon>Hymenobacteraceae</taxon>
        <taxon>Pontibacter</taxon>
    </lineage>
</organism>
<keyword evidence="2" id="KW-1185">Reference proteome</keyword>
<reference evidence="1 2" key="1">
    <citation type="submission" date="2018-06" db="EMBL/GenBank/DDBJ databases">
        <authorList>
            <person name="Liu Z.-W."/>
        </authorList>
    </citation>
    <scope>NUCLEOTIDE SEQUENCE [LARGE SCALE GENOMIC DNA]</scope>
    <source>
        <strain evidence="1 2">2b14</strain>
    </source>
</reference>
<gene>
    <name evidence="1" type="ORF">DP923_08815</name>
</gene>
<sequence>MKMPEMASFVIYRMYKCSSNLWFSMAASLLEMLRDKVAGEGMIVVIASFKLASKCSQKLHYR</sequence>
<protein>
    <submittedName>
        <fullName evidence="1">Uncharacterized protein</fullName>
    </submittedName>
</protein>
<evidence type="ECO:0000313" key="1">
    <source>
        <dbReference type="EMBL" id="RAU83298.1"/>
    </source>
</evidence>